<evidence type="ECO:0000256" key="3">
    <source>
        <dbReference type="ARBA" id="ARBA00022448"/>
    </source>
</evidence>
<dbReference type="AlphaFoldDB" id="A0A024U3T7"/>
<evidence type="ECO:0000256" key="6">
    <source>
        <dbReference type="ARBA" id="ARBA00023136"/>
    </source>
</evidence>
<keyword evidence="5 7" id="KW-1133">Transmembrane helix</keyword>
<feature type="transmembrane region" description="Helical" evidence="7">
    <location>
        <begin position="187"/>
        <end position="204"/>
    </location>
</feature>
<comment type="subcellular location">
    <subcellularLocation>
        <location evidence="1">Membrane</location>
        <topology evidence="1">Multi-pass membrane protein</topology>
    </subcellularLocation>
</comment>
<dbReference type="SUPFAM" id="SSF103473">
    <property type="entry name" value="MFS general substrate transporter"/>
    <property type="match status" value="1"/>
</dbReference>
<evidence type="ECO:0000256" key="5">
    <source>
        <dbReference type="ARBA" id="ARBA00022989"/>
    </source>
</evidence>
<reference evidence="8" key="1">
    <citation type="submission" date="2013-12" db="EMBL/GenBank/DDBJ databases">
        <title>The Genome Sequence of Aphanomyces invadans NJM9701.</title>
        <authorList>
            <consortium name="The Broad Institute Genomics Platform"/>
            <person name="Russ C."/>
            <person name="Tyler B."/>
            <person name="van West P."/>
            <person name="Dieguez-Uribeondo J."/>
            <person name="Young S.K."/>
            <person name="Zeng Q."/>
            <person name="Gargeya S."/>
            <person name="Fitzgerald M."/>
            <person name="Abouelleil A."/>
            <person name="Alvarado L."/>
            <person name="Chapman S.B."/>
            <person name="Gainer-Dewar J."/>
            <person name="Goldberg J."/>
            <person name="Griggs A."/>
            <person name="Gujja S."/>
            <person name="Hansen M."/>
            <person name="Howarth C."/>
            <person name="Imamovic A."/>
            <person name="Ireland A."/>
            <person name="Larimer J."/>
            <person name="McCowan C."/>
            <person name="Murphy C."/>
            <person name="Pearson M."/>
            <person name="Poon T.W."/>
            <person name="Priest M."/>
            <person name="Roberts A."/>
            <person name="Saif S."/>
            <person name="Shea T."/>
            <person name="Sykes S."/>
            <person name="Wortman J."/>
            <person name="Nusbaum C."/>
            <person name="Birren B."/>
        </authorList>
    </citation>
    <scope>NUCLEOTIDE SEQUENCE [LARGE SCALE GENOMIC DNA]</scope>
    <source>
        <strain evidence="8">NJM9701</strain>
    </source>
</reference>
<gene>
    <name evidence="8" type="ORF">H310_07146</name>
</gene>
<feature type="transmembrane region" description="Helical" evidence="7">
    <location>
        <begin position="116"/>
        <end position="134"/>
    </location>
</feature>
<dbReference type="GO" id="GO:0005337">
    <property type="term" value="F:nucleoside transmembrane transporter activity"/>
    <property type="evidence" value="ECO:0007669"/>
    <property type="project" value="InterPro"/>
</dbReference>
<feature type="transmembrane region" description="Helical" evidence="7">
    <location>
        <begin position="45"/>
        <end position="62"/>
    </location>
</feature>
<keyword evidence="3" id="KW-0813">Transport</keyword>
<proteinExistence type="inferred from homology"/>
<dbReference type="EMBL" id="KI913964">
    <property type="protein sequence ID" value="ETW00562.1"/>
    <property type="molecule type" value="Genomic_DNA"/>
</dbReference>
<dbReference type="Pfam" id="PF01733">
    <property type="entry name" value="Nucleoside_tran"/>
    <property type="match status" value="1"/>
</dbReference>
<protein>
    <recommendedName>
        <fullName evidence="9">Major facilitator superfamily (MFS) profile domain-containing protein</fullName>
    </recommendedName>
</protein>
<evidence type="ECO:0000313" key="8">
    <source>
        <dbReference type="EMBL" id="ETW00562.1"/>
    </source>
</evidence>
<evidence type="ECO:0000256" key="7">
    <source>
        <dbReference type="SAM" id="Phobius"/>
    </source>
</evidence>
<dbReference type="PRINTS" id="PR01130">
    <property type="entry name" value="DERENTRNSPRT"/>
</dbReference>
<dbReference type="Gene3D" id="1.20.1250.20">
    <property type="entry name" value="MFS general substrate transporter like domains"/>
    <property type="match status" value="1"/>
</dbReference>
<feature type="transmembrane region" description="Helical" evidence="7">
    <location>
        <begin position="82"/>
        <end position="104"/>
    </location>
</feature>
<evidence type="ECO:0000256" key="2">
    <source>
        <dbReference type="ARBA" id="ARBA00007965"/>
    </source>
</evidence>
<name>A0A024U3T7_9STRA</name>
<feature type="transmembrane region" description="Helical" evidence="7">
    <location>
        <begin position="425"/>
        <end position="445"/>
    </location>
</feature>
<dbReference type="PANTHER" id="PTHR10332">
    <property type="entry name" value="EQUILIBRATIVE NUCLEOSIDE TRANSPORTER"/>
    <property type="match status" value="1"/>
</dbReference>
<dbReference type="PANTHER" id="PTHR10332:SF10">
    <property type="entry name" value="EQUILIBRATIVE NUCLEOSIDE TRANSPORTER 4"/>
    <property type="match status" value="1"/>
</dbReference>
<dbReference type="RefSeq" id="XP_008870697.1">
    <property type="nucleotide sequence ID" value="XM_008872475.1"/>
</dbReference>
<evidence type="ECO:0008006" key="9">
    <source>
        <dbReference type="Google" id="ProtNLM"/>
    </source>
</evidence>
<keyword evidence="6 7" id="KW-0472">Membrane</keyword>
<dbReference type="InterPro" id="IPR036259">
    <property type="entry name" value="MFS_trans_sf"/>
</dbReference>
<feature type="transmembrane region" description="Helical" evidence="7">
    <location>
        <begin position="140"/>
        <end position="166"/>
    </location>
</feature>
<dbReference type="GO" id="GO:0005886">
    <property type="term" value="C:plasma membrane"/>
    <property type="evidence" value="ECO:0007669"/>
    <property type="project" value="TreeGrafter"/>
</dbReference>
<sequence length="455" mass="50467">MPVEYIEATTPVAVKELDMLDKIDDNESEEIPQTVLDELRSKYNWIYYAFYFLDGAVMWAYYSCLSAQDFYAGKYPSVKFSFLTTMFLTWPLSLGYLVQMWGGLDHALGHRLRMRIGFLAIAAASVVIIVHDWFNLTETTGAYLCLAMFAVAGAAHSLSEPVLYIIAGLFPDEKFTNAVQIGDSMAGCVNVVAATVIRLVVGGYKSEAGSTAVNVSFYLFMGLLVVVCFLAIYIHEKMTSIPAVKYLLDRAERDHQKKALVSLPELWSNYVRVAKTVALPMAAQYMMFFCTLALFPGIGCTSSDHVIDPKTDYSIAWYCSPGIIASFSFGDLAGRYLCNIKAIWSFFNAKSMFVISLARWVWLPLFLMGLYASPLYAFANAPTLGLFWQIIMYFLFGVTGGVFATITIGMAPLMVPQADRQAASALMVMALYLGLSTGSTFGYSIGHNHYFHVGL</sequence>
<accession>A0A024U3T7</accession>
<dbReference type="VEuPathDB" id="FungiDB:H310_07146"/>
<dbReference type="eggNOG" id="KOG1479">
    <property type="taxonomic scope" value="Eukaryota"/>
</dbReference>
<dbReference type="OrthoDB" id="1856718at2759"/>
<dbReference type="GeneID" id="20084196"/>
<comment type="similarity">
    <text evidence="2">Belongs to the SLC29A/ENT transporter (TC 2.A.57) family.</text>
</comment>
<feature type="transmembrane region" description="Helical" evidence="7">
    <location>
        <begin position="315"/>
        <end position="337"/>
    </location>
</feature>
<evidence type="ECO:0000256" key="4">
    <source>
        <dbReference type="ARBA" id="ARBA00022692"/>
    </source>
</evidence>
<organism evidence="8">
    <name type="scientific">Aphanomyces invadans</name>
    <dbReference type="NCBI Taxonomy" id="157072"/>
    <lineage>
        <taxon>Eukaryota</taxon>
        <taxon>Sar</taxon>
        <taxon>Stramenopiles</taxon>
        <taxon>Oomycota</taxon>
        <taxon>Saprolegniomycetes</taxon>
        <taxon>Saprolegniales</taxon>
        <taxon>Verrucalvaceae</taxon>
        <taxon>Aphanomyces</taxon>
    </lineage>
</organism>
<evidence type="ECO:0000256" key="1">
    <source>
        <dbReference type="ARBA" id="ARBA00004141"/>
    </source>
</evidence>
<dbReference type="InterPro" id="IPR002259">
    <property type="entry name" value="Eqnu_transpt"/>
</dbReference>
<feature type="transmembrane region" description="Helical" evidence="7">
    <location>
        <begin position="357"/>
        <end position="378"/>
    </location>
</feature>
<feature type="transmembrane region" description="Helical" evidence="7">
    <location>
        <begin position="390"/>
        <end position="413"/>
    </location>
</feature>
<feature type="transmembrane region" description="Helical" evidence="7">
    <location>
        <begin position="216"/>
        <end position="235"/>
    </location>
</feature>
<feature type="transmembrane region" description="Helical" evidence="7">
    <location>
        <begin position="277"/>
        <end position="295"/>
    </location>
</feature>
<keyword evidence="4 7" id="KW-0812">Transmembrane</keyword>